<feature type="transmembrane region" description="Helical" evidence="2">
    <location>
        <begin position="120"/>
        <end position="138"/>
    </location>
</feature>
<reference evidence="3 4" key="1">
    <citation type="submission" date="2016-07" db="EMBL/GenBank/DDBJ databases">
        <title>Multiple horizontal gene transfer events from other fungi enriched the ability of initially mycotrophic Trichoderma (Ascomycota) to feed on dead plant biomass.</title>
        <authorList>
            <consortium name="DOE Joint Genome Institute"/>
            <person name="Aerts A."/>
            <person name="Atanasova L."/>
            <person name="Chenthamara K."/>
            <person name="Zhang J."/>
            <person name="Grujic M."/>
            <person name="Henrissat B."/>
            <person name="Kuo A."/>
            <person name="Salamov A."/>
            <person name="Lipzen A."/>
            <person name="Labutti K."/>
            <person name="Barry K."/>
            <person name="Miao Y."/>
            <person name="Rahimi M.J."/>
            <person name="Shen Q."/>
            <person name="Grigoriev I.V."/>
            <person name="Kubicek C.P."/>
            <person name="Druzhinina I.S."/>
        </authorList>
    </citation>
    <scope>NUCLEOTIDE SEQUENCE [LARGE SCALE GENOMIC DNA]</scope>
    <source>
        <strain evidence="3 4">CBS 433.97</strain>
    </source>
</reference>
<evidence type="ECO:0000313" key="3">
    <source>
        <dbReference type="EMBL" id="PTB41757.1"/>
    </source>
</evidence>
<feature type="region of interest" description="Disordered" evidence="1">
    <location>
        <begin position="1"/>
        <end position="34"/>
    </location>
</feature>
<dbReference type="EMBL" id="KZ679261">
    <property type="protein sequence ID" value="PTB41757.1"/>
    <property type="molecule type" value="Genomic_DNA"/>
</dbReference>
<name>A0A2T3ZAC4_TRIA4</name>
<organism evidence="3 4">
    <name type="scientific">Trichoderma asperellum (strain ATCC 204424 / CBS 433.97 / NBRC 101777)</name>
    <dbReference type="NCBI Taxonomy" id="1042311"/>
    <lineage>
        <taxon>Eukaryota</taxon>
        <taxon>Fungi</taxon>
        <taxon>Dikarya</taxon>
        <taxon>Ascomycota</taxon>
        <taxon>Pezizomycotina</taxon>
        <taxon>Sordariomycetes</taxon>
        <taxon>Hypocreomycetidae</taxon>
        <taxon>Hypocreales</taxon>
        <taxon>Hypocreaceae</taxon>
        <taxon>Trichoderma</taxon>
    </lineage>
</organism>
<evidence type="ECO:0000313" key="4">
    <source>
        <dbReference type="Proteomes" id="UP000240493"/>
    </source>
</evidence>
<evidence type="ECO:0000256" key="2">
    <source>
        <dbReference type="SAM" id="Phobius"/>
    </source>
</evidence>
<dbReference type="AlphaFoldDB" id="A0A2T3ZAC4"/>
<sequence length="154" mass="16607">MNKNSRQASPPVDVPASEPNPYYDAPPVIPNNESTTPAARTRNAFVGALHAFGQDKNSPIYISIVAPSLAYFFCKVSGGSNCGSLGLCVTTFLSIVHFAATNYAAASCDNINQHIGNDSFILLSLSLCSFCYFCIRYFHSEYVVSTDACKISTK</sequence>
<keyword evidence="4" id="KW-1185">Reference proteome</keyword>
<proteinExistence type="predicted"/>
<accession>A0A2T3ZAC4</accession>
<keyword evidence="2" id="KW-0472">Membrane</keyword>
<dbReference type="Proteomes" id="UP000240493">
    <property type="component" value="Unassembled WGS sequence"/>
</dbReference>
<evidence type="ECO:0000256" key="1">
    <source>
        <dbReference type="SAM" id="MobiDB-lite"/>
    </source>
</evidence>
<keyword evidence="2" id="KW-0812">Transmembrane</keyword>
<gene>
    <name evidence="3" type="ORF">M441DRAFT_79849</name>
</gene>
<keyword evidence="2" id="KW-1133">Transmembrane helix</keyword>
<protein>
    <submittedName>
        <fullName evidence="3">Uncharacterized protein</fullName>
    </submittedName>
</protein>